<proteinExistence type="predicted"/>
<sequence length="79" mass="8991">MCSKYCQHVECCRAARRNFWRLYPTSKGTIANMTRAMLVNHKSQRVRVNRVCPGRSPPHTCSTICFNSLTHTSGESFLG</sequence>
<organism evidence="1 2">
    <name type="scientific">Aspergillus pseudocaelatus</name>
    <dbReference type="NCBI Taxonomy" id="1825620"/>
    <lineage>
        <taxon>Eukaryota</taxon>
        <taxon>Fungi</taxon>
        <taxon>Dikarya</taxon>
        <taxon>Ascomycota</taxon>
        <taxon>Pezizomycotina</taxon>
        <taxon>Eurotiomycetes</taxon>
        <taxon>Eurotiomycetidae</taxon>
        <taxon>Eurotiales</taxon>
        <taxon>Aspergillaceae</taxon>
        <taxon>Aspergillus</taxon>
        <taxon>Aspergillus subgen. Circumdati</taxon>
    </lineage>
</organism>
<evidence type="ECO:0000313" key="2">
    <source>
        <dbReference type="Proteomes" id="UP000325395"/>
    </source>
</evidence>
<name>A0ABQ6W5W3_9EURO</name>
<dbReference type="EMBL" id="ML735872">
    <property type="protein sequence ID" value="KAE8411501.1"/>
    <property type="molecule type" value="Genomic_DNA"/>
</dbReference>
<dbReference type="SUPFAM" id="SSF51735">
    <property type="entry name" value="NAD(P)-binding Rossmann-fold domains"/>
    <property type="match status" value="1"/>
</dbReference>
<accession>A0ABQ6W5W3</accession>
<dbReference type="Proteomes" id="UP000325395">
    <property type="component" value="Unassembled WGS sequence"/>
</dbReference>
<keyword evidence="2" id="KW-1185">Reference proteome</keyword>
<evidence type="ECO:0000313" key="1">
    <source>
        <dbReference type="EMBL" id="KAE8411501.1"/>
    </source>
</evidence>
<protein>
    <submittedName>
        <fullName evidence="1">Uncharacterized protein</fullName>
    </submittedName>
</protein>
<dbReference type="InterPro" id="IPR036291">
    <property type="entry name" value="NAD(P)-bd_dom_sf"/>
</dbReference>
<gene>
    <name evidence="1" type="ORF">BDV36DRAFT_274515</name>
</gene>
<reference evidence="1 2" key="1">
    <citation type="submission" date="2019-04" db="EMBL/GenBank/DDBJ databases">
        <authorList>
            <consortium name="DOE Joint Genome Institute"/>
            <person name="Mondo S."/>
            <person name="Kjaerbolling I."/>
            <person name="Vesth T."/>
            <person name="Frisvad J.C."/>
            <person name="Nybo J.L."/>
            <person name="Theobald S."/>
            <person name="Kildgaard S."/>
            <person name="Isbrandt T."/>
            <person name="Kuo A."/>
            <person name="Sato A."/>
            <person name="Lyhne E.K."/>
            <person name="Kogle M.E."/>
            <person name="Wiebenga A."/>
            <person name="Kun R.S."/>
            <person name="Lubbers R.J."/>
            <person name="Makela M.R."/>
            <person name="Barry K."/>
            <person name="Chovatia M."/>
            <person name="Clum A."/>
            <person name="Daum C."/>
            <person name="Haridas S."/>
            <person name="He G."/>
            <person name="LaButti K."/>
            <person name="Lipzen A."/>
            <person name="Riley R."/>
            <person name="Salamov A."/>
            <person name="Simmons B.A."/>
            <person name="Magnuson J.K."/>
            <person name="Henrissat B."/>
            <person name="Mortensen U.H."/>
            <person name="Larsen T.O."/>
            <person name="Devries R.P."/>
            <person name="Grigoriev I.V."/>
            <person name="Machida M."/>
            <person name="Baker S.E."/>
            <person name="Andersen M.R."/>
            <person name="Cantor M.N."/>
            <person name="Hua S.X."/>
        </authorList>
    </citation>
    <scope>NUCLEOTIDE SEQUENCE [LARGE SCALE GENOMIC DNA]</scope>
    <source>
        <strain evidence="1 2">CBS 117616</strain>
    </source>
</reference>